<evidence type="ECO:0000313" key="2">
    <source>
        <dbReference type="Proteomes" id="UP000649179"/>
    </source>
</evidence>
<dbReference type="Pfam" id="PF14224">
    <property type="entry name" value="DUF4331"/>
    <property type="match status" value="1"/>
</dbReference>
<evidence type="ECO:0000313" key="1">
    <source>
        <dbReference type="EMBL" id="GGF38595.1"/>
    </source>
</evidence>
<dbReference type="Proteomes" id="UP000649179">
    <property type="component" value="Unassembled WGS sequence"/>
</dbReference>
<protein>
    <recommendedName>
        <fullName evidence="3">DUF4331 domain-containing protein</fullName>
    </recommendedName>
</protein>
<dbReference type="InterPro" id="IPR025566">
    <property type="entry name" value="DUF4331"/>
</dbReference>
<reference evidence="1" key="2">
    <citation type="submission" date="2020-09" db="EMBL/GenBank/DDBJ databases">
        <authorList>
            <person name="Sun Q."/>
            <person name="Zhou Y."/>
        </authorList>
    </citation>
    <scope>NUCLEOTIDE SEQUENCE</scope>
    <source>
        <strain evidence="1">CGMCC 1.16067</strain>
    </source>
</reference>
<accession>A0A917F031</accession>
<dbReference type="AlphaFoldDB" id="A0A917F031"/>
<name>A0A917F031_9ACTN</name>
<proteinExistence type="predicted"/>
<gene>
    <name evidence="1" type="ORF">GCM10011519_10230</name>
</gene>
<comment type="caution">
    <text evidence="1">The sequence shown here is derived from an EMBL/GenBank/DDBJ whole genome shotgun (WGS) entry which is preliminary data.</text>
</comment>
<reference evidence="1" key="1">
    <citation type="journal article" date="2014" name="Int. J. Syst. Evol. Microbiol.">
        <title>Complete genome sequence of Corynebacterium casei LMG S-19264T (=DSM 44701T), isolated from a smear-ripened cheese.</title>
        <authorList>
            <consortium name="US DOE Joint Genome Institute (JGI-PGF)"/>
            <person name="Walter F."/>
            <person name="Albersmeier A."/>
            <person name="Kalinowski J."/>
            <person name="Ruckert C."/>
        </authorList>
    </citation>
    <scope>NUCLEOTIDE SEQUENCE</scope>
    <source>
        <strain evidence="1">CGMCC 1.16067</strain>
    </source>
</reference>
<sequence length="460" mass="49006">MSSHREAPEIAKDPVADSTDVYAFVSPDAPDTVTLIANYIPLQQPDGGPNFYEFGTDVLYDINIDNTGDGKPDITYQFRFTTTVRNPKSFLYNTGPIESLDSSSWNRPQTYRVIRRQAGRSREMAKGLYCPPVNVGPRSTPNYADLAAAAVHDLPGGGKVFAGQRADAFHVDLGSVFDLGGLRPFNDKHLIPLAAMDGINAVQAYNVHTIAIQVPKSDLVRGAVPTDPLAPNATIGVWTSASRQRSQMFNPGTGRYTGTGPYAQVSRLGNPLFNEVLVPMAKKDLWNATPPSEEYRFVSYVRRPELAGLLPVLYPGVFPKLAAYGKNRKDLEAILLTGIPTGGVDGFQNFTGTTPADMLRLNVAVPPAAAGQENPIGLVAGDAAGFPNGRRIVDDVVAIELRAVAGATIPLVDKSYTPDAAAGQLTDGTTNTNADLLAAFPYLGLPGGGYQTKPGTTSAA</sequence>
<evidence type="ECO:0008006" key="3">
    <source>
        <dbReference type="Google" id="ProtNLM"/>
    </source>
</evidence>
<dbReference type="EMBL" id="BMKQ01000001">
    <property type="protein sequence ID" value="GGF38595.1"/>
    <property type="molecule type" value="Genomic_DNA"/>
</dbReference>
<keyword evidence="2" id="KW-1185">Reference proteome</keyword>
<organism evidence="1 2">
    <name type="scientific">Marmoricola endophyticus</name>
    <dbReference type="NCBI Taxonomy" id="2040280"/>
    <lineage>
        <taxon>Bacteria</taxon>
        <taxon>Bacillati</taxon>
        <taxon>Actinomycetota</taxon>
        <taxon>Actinomycetes</taxon>
        <taxon>Propionibacteriales</taxon>
        <taxon>Nocardioidaceae</taxon>
        <taxon>Marmoricola</taxon>
    </lineage>
</organism>
<dbReference type="RefSeq" id="WP_188778821.1">
    <property type="nucleotide sequence ID" value="NZ_BMKQ01000001.1"/>
</dbReference>